<name>A0A5B7F6K0_PORTR</name>
<dbReference type="AlphaFoldDB" id="A0A5B7F6K0"/>
<accession>A0A5B7F6K0</accession>
<protein>
    <submittedName>
        <fullName evidence="1">Uncharacterized protein</fullName>
    </submittedName>
</protein>
<reference evidence="1 2" key="1">
    <citation type="submission" date="2019-05" db="EMBL/GenBank/DDBJ databases">
        <title>Another draft genome of Portunus trituberculatus and its Hox gene families provides insights of decapod evolution.</title>
        <authorList>
            <person name="Jeong J.-H."/>
            <person name="Song I."/>
            <person name="Kim S."/>
            <person name="Choi T."/>
            <person name="Kim D."/>
            <person name="Ryu S."/>
            <person name="Kim W."/>
        </authorList>
    </citation>
    <scope>NUCLEOTIDE SEQUENCE [LARGE SCALE GENOMIC DNA]</scope>
    <source>
        <tissue evidence="1">Muscle</tissue>
    </source>
</reference>
<keyword evidence="2" id="KW-1185">Reference proteome</keyword>
<comment type="caution">
    <text evidence="1">The sequence shown here is derived from an EMBL/GenBank/DDBJ whole genome shotgun (WGS) entry which is preliminary data.</text>
</comment>
<organism evidence="1 2">
    <name type="scientific">Portunus trituberculatus</name>
    <name type="common">Swimming crab</name>
    <name type="synonym">Neptunus trituberculatus</name>
    <dbReference type="NCBI Taxonomy" id="210409"/>
    <lineage>
        <taxon>Eukaryota</taxon>
        <taxon>Metazoa</taxon>
        <taxon>Ecdysozoa</taxon>
        <taxon>Arthropoda</taxon>
        <taxon>Crustacea</taxon>
        <taxon>Multicrustacea</taxon>
        <taxon>Malacostraca</taxon>
        <taxon>Eumalacostraca</taxon>
        <taxon>Eucarida</taxon>
        <taxon>Decapoda</taxon>
        <taxon>Pleocyemata</taxon>
        <taxon>Brachyura</taxon>
        <taxon>Eubrachyura</taxon>
        <taxon>Portunoidea</taxon>
        <taxon>Portunidae</taxon>
        <taxon>Portuninae</taxon>
        <taxon>Portunus</taxon>
    </lineage>
</organism>
<evidence type="ECO:0000313" key="1">
    <source>
        <dbReference type="EMBL" id="MPC42751.1"/>
    </source>
</evidence>
<proteinExistence type="predicted"/>
<gene>
    <name evidence="1" type="ORF">E2C01_036382</name>
</gene>
<dbReference type="Proteomes" id="UP000324222">
    <property type="component" value="Unassembled WGS sequence"/>
</dbReference>
<dbReference type="EMBL" id="VSRR010005559">
    <property type="protein sequence ID" value="MPC42751.1"/>
    <property type="molecule type" value="Genomic_DNA"/>
</dbReference>
<sequence length="83" mass="9174">MECIHVMVGYVHVAGHYGDLSQPLTAQVEAVLRAADQPREGGWEGREVIKAFEIVGGDEAQKCLTIRAQQFHNTAMKPRGALW</sequence>
<evidence type="ECO:0000313" key="2">
    <source>
        <dbReference type="Proteomes" id="UP000324222"/>
    </source>
</evidence>